<dbReference type="Pfam" id="PF01497">
    <property type="entry name" value="Peripla_BP_2"/>
    <property type="match status" value="1"/>
</dbReference>
<dbReference type="Gene3D" id="3.40.50.1980">
    <property type="entry name" value="Nitrogenase molybdenum iron protein domain"/>
    <property type="match status" value="2"/>
</dbReference>
<dbReference type="Proteomes" id="UP000268857">
    <property type="component" value="Unassembled WGS sequence"/>
</dbReference>
<keyword evidence="8" id="KW-1185">Reference proteome</keyword>
<dbReference type="PANTHER" id="PTHR30532">
    <property type="entry name" value="IRON III DICITRATE-BINDING PERIPLASMIC PROTEIN"/>
    <property type="match status" value="1"/>
</dbReference>
<keyword evidence="3" id="KW-0813">Transport</keyword>
<gene>
    <name evidence="7" type="ORF">PCC6912_48000</name>
</gene>
<feature type="coiled-coil region" evidence="5">
    <location>
        <begin position="116"/>
        <end position="143"/>
    </location>
</feature>
<dbReference type="GO" id="GO:0030288">
    <property type="term" value="C:outer membrane-bounded periplasmic space"/>
    <property type="evidence" value="ECO:0007669"/>
    <property type="project" value="TreeGrafter"/>
</dbReference>
<evidence type="ECO:0000313" key="7">
    <source>
        <dbReference type="EMBL" id="RUR75569.1"/>
    </source>
</evidence>
<evidence type="ECO:0000256" key="5">
    <source>
        <dbReference type="SAM" id="Coils"/>
    </source>
</evidence>
<name>A0A433N314_CHLFR</name>
<organism evidence="7 8">
    <name type="scientific">Chlorogloeopsis fritschii PCC 6912</name>
    <dbReference type="NCBI Taxonomy" id="211165"/>
    <lineage>
        <taxon>Bacteria</taxon>
        <taxon>Bacillati</taxon>
        <taxon>Cyanobacteriota</taxon>
        <taxon>Cyanophyceae</taxon>
        <taxon>Nostocales</taxon>
        <taxon>Chlorogloeopsidaceae</taxon>
        <taxon>Chlorogloeopsis</taxon>
    </lineage>
</organism>
<dbReference type="GO" id="GO:1901678">
    <property type="term" value="P:iron coordination entity transport"/>
    <property type="evidence" value="ECO:0007669"/>
    <property type="project" value="UniProtKB-ARBA"/>
</dbReference>
<comment type="caution">
    <text evidence="7">The sequence shown here is derived from an EMBL/GenBank/DDBJ whole genome shotgun (WGS) entry which is preliminary data.</text>
</comment>
<comment type="similarity">
    <text evidence="2">Belongs to the bacterial solute-binding protein 8 family.</text>
</comment>
<accession>A0A433N314</accession>
<keyword evidence="4" id="KW-0732">Signal</keyword>
<feature type="domain" description="Fe/B12 periplasmic-binding" evidence="6">
    <location>
        <begin position="12"/>
        <end position="280"/>
    </location>
</feature>
<dbReference type="AlphaFoldDB" id="A0A433N314"/>
<evidence type="ECO:0000313" key="8">
    <source>
        <dbReference type="Proteomes" id="UP000268857"/>
    </source>
</evidence>
<comment type="subcellular location">
    <subcellularLocation>
        <location evidence="1">Cell envelope</location>
    </subcellularLocation>
</comment>
<proteinExistence type="inferred from homology"/>
<reference evidence="7 8" key="1">
    <citation type="journal article" date="2019" name="Genome Biol. Evol.">
        <title>Day and night: Metabolic profiles and evolutionary relationships of six axenic non-marine cyanobacteria.</title>
        <authorList>
            <person name="Will S.E."/>
            <person name="Henke P."/>
            <person name="Boedeker C."/>
            <person name="Huang S."/>
            <person name="Brinkmann H."/>
            <person name="Rohde M."/>
            <person name="Jarek M."/>
            <person name="Friedl T."/>
            <person name="Seufert S."/>
            <person name="Schumacher M."/>
            <person name="Overmann J."/>
            <person name="Neumann-Schaal M."/>
            <person name="Petersen J."/>
        </authorList>
    </citation>
    <scope>NUCLEOTIDE SEQUENCE [LARGE SCALE GENOMIC DNA]</scope>
    <source>
        <strain evidence="7 8">PCC 6912</strain>
    </source>
</reference>
<dbReference type="CDD" id="cd01146">
    <property type="entry name" value="FhuD"/>
    <property type="match status" value="1"/>
</dbReference>
<dbReference type="OrthoDB" id="425173at2"/>
<dbReference type="InterPro" id="IPR002491">
    <property type="entry name" value="ABC_transptr_periplasmic_BD"/>
</dbReference>
<sequence length="282" mass="31371">MGESCVPITPQRVVVLDDTVLANAIALGIHPVGSVASNTTSGLEIPIFLQGKIDFEKIQSIGTQEQPSLEKIMLVKPDLILGFDYFVNYNQLSQIAPTVLIKWDEAGAWKKHLMLFAEALNKTQAAEKLLADYNQRIQEFKTAIGSQLEHFQVSLAYLAGDGSALVRSDVKNSFAGSIVEDAGLSRPPAQDIVGKDYYQIDLSAEMIHLMDGDALFLFSSGNKEANRILKQLQNSPLWKQLKVVQQNRTHIVDHSTWRSRNILAANGVIDDLFKYLIEQEKF</sequence>
<protein>
    <submittedName>
        <fullName evidence="7">Iron(III) dicitrate-binding protein</fullName>
    </submittedName>
</protein>
<dbReference type="InterPro" id="IPR051313">
    <property type="entry name" value="Bact_iron-sidero_bind"/>
</dbReference>
<dbReference type="PROSITE" id="PS50983">
    <property type="entry name" value="FE_B12_PBP"/>
    <property type="match status" value="1"/>
</dbReference>
<evidence type="ECO:0000259" key="6">
    <source>
        <dbReference type="PROSITE" id="PS50983"/>
    </source>
</evidence>
<dbReference type="EMBL" id="RSCJ01000024">
    <property type="protein sequence ID" value="RUR75569.1"/>
    <property type="molecule type" value="Genomic_DNA"/>
</dbReference>
<dbReference type="PANTHER" id="PTHR30532:SF25">
    <property type="entry name" value="IRON(III) DICITRATE-BINDING PERIPLASMIC PROTEIN"/>
    <property type="match status" value="1"/>
</dbReference>
<keyword evidence="5" id="KW-0175">Coiled coil</keyword>
<evidence type="ECO:0000256" key="2">
    <source>
        <dbReference type="ARBA" id="ARBA00008814"/>
    </source>
</evidence>
<evidence type="ECO:0000256" key="1">
    <source>
        <dbReference type="ARBA" id="ARBA00004196"/>
    </source>
</evidence>
<evidence type="ECO:0000256" key="4">
    <source>
        <dbReference type="ARBA" id="ARBA00022729"/>
    </source>
</evidence>
<evidence type="ECO:0000256" key="3">
    <source>
        <dbReference type="ARBA" id="ARBA00022448"/>
    </source>
</evidence>
<dbReference type="SUPFAM" id="SSF53807">
    <property type="entry name" value="Helical backbone' metal receptor"/>
    <property type="match status" value="1"/>
</dbReference>
<dbReference type="STRING" id="211165.GCA_000317285_03763"/>